<dbReference type="GO" id="GO:0000166">
    <property type="term" value="F:nucleotide binding"/>
    <property type="evidence" value="ECO:0007669"/>
    <property type="project" value="InterPro"/>
</dbReference>
<dbReference type="PANTHER" id="PTHR43818:SF11">
    <property type="entry name" value="BCDNA.GH03377"/>
    <property type="match status" value="1"/>
</dbReference>
<dbReference type="InterPro" id="IPR000683">
    <property type="entry name" value="Gfo/Idh/MocA-like_OxRdtase_N"/>
</dbReference>
<dbReference type="EMBL" id="UINC01103844">
    <property type="protein sequence ID" value="SVC66546.1"/>
    <property type="molecule type" value="Genomic_DNA"/>
</dbReference>
<evidence type="ECO:0000313" key="3">
    <source>
        <dbReference type="EMBL" id="SVC66546.1"/>
    </source>
</evidence>
<keyword evidence="1" id="KW-0560">Oxidoreductase</keyword>
<name>A0A382NZS1_9ZZZZ</name>
<reference evidence="3" key="1">
    <citation type="submission" date="2018-05" db="EMBL/GenBank/DDBJ databases">
        <authorList>
            <person name="Lanie J.A."/>
            <person name="Ng W.-L."/>
            <person name="Kazmierczak K.M."/>
            <person name="Andrzejewski T.M."/>
            <person name="Davidsen T.M."/>
            <person name="Wayne K.J."/>
            <person name="Tettelin H."/>
            <person name="Glass J.I."/>
            <person name="Rusch D."/>
            <person name="Podicherti R."/>
            <person name="Tsui H.-C.T."/>
            <person name="Winkler M.E."/>
        </authorList>
    </citation>
    <scope>NUCLEOTIDE SEQUENCE</scope>
</reference>
<organism evidence="3">
    <name type="scientific">marine metagenome</name>
    <dbReference type="NCBI Taxonomy" id="408172"/>
    <lineage>
        <taxon>unclassified sequences</taxon>
        <taxon>metagenomes</taxon>
        <taxon>ecological metagenomes</taxon>
    </lineage>
</organism>
<dbReference type="PANTHER" id="PTHR43818">
    <property type="entry name" value="BCDNA.GH03377"/>
    <property type="match status" value="1"/>
</dbReference>
<accession>A0A382NZS1</accession>
<dbReference type="Pfam" id="PF01408">
    <property type="entry name" value="GFO_IDH_MocA"/>
    <property type="match status" value="1"/>
</dbReference>
<sequence length="151" mass="16806">MRTAIVGLGLRAGNVLKMIKADMPELELVGYVDPDPCGLSLLEEDSIHLNQYEDLQTMIDKCNLDLLWVASPNHLHLEHIRVGLEAGLKVFSEKPIVTTKADSFSLAKLIKKYGENQLIVGLVLRYSVHMRELRRIIDAGTLGNITSLEAN</sequence>
<dbReference type="Gene3D" id="3.40.50.720">
    <property type="entry name" value="NAD(P)-binding Rossmann-like Domain"/>
    <property type="match status" value="1"/>
</dbReference>
<dbReference type="GO" id="GO:0016491">
    <property type="term" value="F:oxidoreductase activity"/>
    <property type="evidence" value="ECO:0007669"/>
    <property type="project" value="UniProtKB-KW"/>
</dbReference>
<feature type="non-terminal residue" evidence="3">
    <location>
        <position position="151"/>
    </location>
</feature>
<protein>
    <recommendedName>
        <fullName evidence="2">Gfo/Idh/MocA-like oxidoreductase N-terminal domain-containing protein</fullName>
    </recommendedName>
</protein>
<gene>
    <name evidence="3" type="ORF">METZ01_LOCUS319400</name>
</gene>
<feature type="domain" description="Gfo/Idh/MocA-like oxidoreductase N-terminal" evidence="2">
    <location>
        <begin position="1"/>
        <end position="116"/>
    </location>
</feature>
<dbReference type="SUPFAM" id="SSF51735">
    <property type="entry name" value="NAD(P)-binding Rossmann-fold domains"/>
    <property type="match status" value="1"/>
</dbReference>
<feature type="non-terminal residue" evidence="3">
    <location>
        <position position="1"/>
    </location>
</feature>
<evidence type="ECO:0000256" key="1">
    <source>
        <dbReference type="ARBA" id="ARBA00023002"/>
    </source>
</evidence>
<proteinExistence type="predicted"/>
<evidence type="ECO:0000259" key="2">
    <source>
        <dbReference type="Pfam" id="PF01408"/>
    </source>
</evidence>
<dbReference type="AlphaFoldDB" id="A0A382NZS1"/>
<dbReference type="InterPro" id="IPR050463">
    <property type="entry name" value="Gfo/Idh/MocA_oxidrdct_glycsds"/>
</dbReference>
<dbReference type="InterPro" id="IPR036291">
    <property type="entry name" value="NAD(P)-bd_dom_sf"/>
</dbReference>